<proteinExistence type="inferred from homology"/>
<dbReference type="PANTHER" id="PTHR31686">
    <property type="match status" value="1"/>
</dbReference>
<evidence type="ECO:0000256" key="8">
    <source>
        <dbReference type="SAM" id="Phobius"/>
    </source>
</evidence>
<evidence type="ECO:0000256" key="1">
    <source>
        <dbReference type="ARBA" id="ARBA00004651"/>
    </source>
</evidence>
<evidence type="ECO:0000256" key="4">
    <source>
        <dbReference type="ARBA" id="ARBA00022475"/>
    </source>
</evidence>
<dbReference type="InterPro" id="IPR038665">
    <property type="entry name" value="Voltage-dep_anion_channel_sf"/>
</dbReference>
<evidence type="ECO:0000256" key="5">
    <source>
        <dbReference type="ARBA" id="ARBA00022692"/>
    </source>
</evidence>
<keyword evidence="6 8" id="KW-1133">Transmembrane helix</keyword>
<feature type="transmembrane region" description="Helical" evidence="8">
    <location>
        <begin position="318"/>
        <end position="338"/>
    </location>
</feature>
<dbReference type="Proteomes" id="UP001497453">
    <property type="component" value="Chromosome 4"/>
</dbReference>
<dbReference type="PANTHER" id="PTHR31686:SF1">
    <property type="entry name" value="SULFITE EFFLUX PUMP SSU1"/>
    <property type="match status" value="1"/>
</dbReference>
<organism evidence="9 10">
    <name type="scientific">Somion occarium</name>
    <dbReference type="NCBI Taxonomy" id="3059160"/>
    <lineage>
        <taxon>Eukaryota</taxon>
        <taxon>Fungi</taxon>
        <taxon>Dikarya</taxon>
        <taxon>Basidiomycota</taxon>
        <taxon>Agaricomycotina</taxon>
        <taxon>Agaricomycetes</taxon>
        <taxon>Polyporales</taxon>
        <taxon>Cerrenaceae</taxon>
        <taxon>Somion</taxon>
    </lineage>
</organism>
<dbReference type="InterPro" id="IPR051629">
    <property type="entry name" value="Sulfite_efflux_TDT"/>
</dbReference>
<dbReference type="Gene3D" id="1.50.10.150">
    <property type="entry name" value="Voltage-dependent anion channel"/>
    <property type="match status" value="1"/>
</dbReference>
<keyword evidence="3" id="KW-0813">Transport</keyword>
<feature type="transmembrane region" description="Helical" evidence="8">
    <location>
        <begin position="91"/>
        <end position="112"/>
    </location>
</feature>
<name>A0ABP1DGX1_9APHY</name>
<evidence type="ECO:0000313" key="9">
    <source>
        <dbReference type="EMBL" id="CAL1707091.1"/>
    </source>
</evidence>
<feature type="transmembrane region" description="Helical" evidence="8">
    <location>
        <begin position="350"/>
        <end position="372"/>
    </location>
</feature>
<feature type="transmembrane region" description="Helical" evidence="8">
    <location>
        <begin position="124"/>
        <end position="147"/>
    </location>
</feature>
<feature type="transmembrane region" description="Helical" evidence="8">
    <location>
        <begin position="50"/>
        <end position="70"/>
    </location>
</feature>
<keyword evidence="10" id="KW-1185">Reference proteome</keyword>
<accession>A0ABP1DGX1</accession>
<evidence type="ECO:0000256" key="3">
    <source>
        <dbReference type="ARBA" id="ARBA00022448"/>
    </source>
</evidence>
<keyword evidence="4" id="KW-1003">Cell membrane</keyword>
<comment type="similarity">
    <text evidence="2">Belongs to the tellurite-resistance/dicarboxylate transporter (TDT) family.</text>
</comment>
<evidence type="ECO:0000256" key="2">
    <source>
        <dbReference type="ARBA" id="ARBA00008566"/>
    </source>
</evidence>
<dbReference type="EMBL" id="OZ037947">
    <property type="protein sequence ID" value="CAL1707091.1"/>
    <property type="molecule type" value="Genomic_DNA"/>
</dbReference>
<gene>
    <name evidence="9" type="ORF">GFSPODELE1_LOCUS6195</name>
</gene>
<dbReference type="InterPro" id="IPR004695">
    <property type="entry name" value="SLAC1/Mae1/Ssu1/TehA"/>
</dbReference>
<feature type="transmembrane region" description="Helical" evidence="8">
    <location>
        <begin position="159"/>
        <end position="185"/>
    </location>
</feature>
<dbReference type="CDD" id="cd09318">
    <property type="entry name" value="TDT_SSU1"/>
    <property type="match status" value="1"/>
</dbReference>
<evidence type="ECO:0000313" key="10">
    <source>
        <dbReference type="Proteomes" id="UP001497453"/>
    </source>
</evidence>
<evidence type="ECO:0000256" key="6">
    <source>
        <dbReference type="ARBA" id="ARBA00022989"/>
    </source>
</evidence>
<feature type="transmembrane region" description="Helical" evidence="8">
    <location>
        <begin position="231"/>
        <end position="252"/>
    </location>
</feature>
<evidence type="ECO:0000256" key="7">
    <source>
        <dbReference type="ARBA" id="ARBA00023136"/>
    </source>
</evidence>
<sequence>MPEKTKRKTLKDCIRHFAPAWFAAIMGTGAISILFHNFPYGADSPVMKTFTYLFFFLNLALFILFNAFTVSRYLLFPDIWSIMLRHPVQSLYVGCYPMGATTLINIAVGLIYQEDGFGGRHFVYLIWGFWWVVIIVSFLCAFVMVHVMKTKQDHAISRLTAVWLLPVVTLIVASSSGGVIAPALYTFNPRYALITLTVSTCMVSIGLGLAFMILTMYLLRLIVYGLPPGASILSVFIPLGPMGQGGFSILLLGQGYKSLFPLSHSNSQVLSNSATGETINVVCICLAIVLWSLASMWLSYALLALLEVLPTTRFPFKLPFWGLIFPNGVYANLTIQLYRTLDSSFFRVWGAIYSVFVLGLWTFVFLQTLVYVRDGAIFEAPCLDEIELAKETHGPIHSSTAPDGEELAL</sequence>
<dbReference type="Pfam" id="PF03595">
    <property type="entry name" value="SLAC1"/>
    <property type="match status" value="1"/>
</dbReference>
<feature type="transmembrane region" description="Helical" evidence="8">
    <location>
        <begin position="279"/>
        <end position="306"/>
    </location>
</feature>
<reference evidence="10" key="1">
    <citation type="submission" date="2024-04" db="EMBL/GenBank/DDBJ databases">
        <authorList>
            <person name="Shaw F."/>
            <person name="Minotto A."/>
        </authorList>
    </citation>
    <scope>NUCLEOTIDE SEQUENCE [LARGE SCALE GENOMIC DNA]</scope>
</reference>
<feature type="transmembrane region" description="Helical" evidence="8">
    <location>
        <begin position="20"/>
        <end position="38"/>
    </location>
</feature>
<keyword evidence="5 8" id="KW-0812">Transmembrane</keyword>
<protein>
    <recommendedName>
        <fullName evidence="11">C4-dicarboxylate transporter/malic acid transport protein</fullName>
    </recommendedName>
</protein>
<comment type="subcellular location">
    <subcellularLocation>
        <location evidence="1">Cell membrane</location>
        <topology evidence="1">Multi-pass membrane protein</topology>
    </subcellularLocation>
</comment>
<feature type="transmembrane region" description="Helical" evidence="8">
    <location>
        <begin position="191"/>
        <end position="219"/>
    </location>
</feature>
<evidence type="ECO:0008006" key="11">
    <source>
        <dbReference type="Google" id="ProtNLM"/>
    </source>
</evidence>
<keyword evidence="7 8" id="KW-0472">Membrane</keyword>